<proteinExistence type="predicted"/>
<feature type="transmembrane region" description="Helical" evidence="2">
    <location>
        <begin position="6"/>
        <end position="29"/>
    </location>
</feature>
<name>A0A0N5B1N9_9BILA</name>
<dbReference type="WBParaSite" id="SMUV_0001120801-mRNA-1">
    <property type="protein sequence ID" value="SMUV_0001120801-mRNA-1"/>
    <property type="gene ID" value="SMUV_0001120801"/>
</dbReference>
<keyword evidence="2" id="KW-0472">Membrane</keyword>
<evidence type="ECO:0000313" key="4">
    <source>
        <dbReference type="WBParaSite" id="SMUV_0001120801-mRNA-1"/>
    </source>
</evidence>
<keyword evidence="2" id="KW-1133">Transmembrane helix</keyword>
<feature type="region of interest" description="Disordered" evidence="1">
    <location>
        <begin position="200"/>
        <end position="234"/>
    </location>
</feature>
<feature type="compositionally biased region" description="Gly residues" evidence="1">
    <location>
        <begin position="216"/>
        <end position="227"/>
    </location>
</feature>
<dbReference type="AlphaFoldDB" id="A0A0N5B1N9"/>
<protein>
    <submittedName>
        <fullName evidence="4">Sulfate_transp domain-containing protein</fullName>
    </submittedName>
</protein>
<accession>A0A0N5B1N9</accession>
<keyword evidence="3" id="KW-1185">Reference proteome</keyword>
<evidence type="ECO:0000256" key="2">
    <source>
        <dbReference type="SAM" id="Phobius"/>
    </source>
</evidence>
<dbReference type="Proteomes" id="UP000046393">
    <property type="component" value="Unplaced"/>
</dbReference>
<evidence type="ECO:0000313" key="3">
    <source>
        <dbReference type="Proteomes" id="UP000046393"/>
    </source>
</evidence>
<organism evidence="3 4">
    <name type="scientific">Syphacia muris</name>
    <dbReference type="NCBI Taxonomy" id="451379"/>
    <lineage>
        <taxon>Eukaryota</taxon>
        <taxon>Metazoa</taxon>
        <taxon>Ecdysozoa</taxon>
        <taxon>Nematoda</taxon>
        <taxon>Chromadorea</taxon>
        <taxon>Rhabditida</taxon>
        <taxon>Spirurina</taxon>
        <taxon>Oxyuridomorpha</taxon>
        <taxon>Oxyuroidea</taxon>
        <taxon>Oxyuridae</taxon>
        <taxon>Syphacia</taxon>
    </lineage>
</organism>
<evidence type="ECO:0000256" key="1">
    <source>
        <dbReference type="SAM" id="MobiDB-lite"/>
    </source>
</evidence>
<sequence>VAGGPPGLLSLRAVAVVVVAVVVVHQYFLAQHSLQAGEVFVPVIGVLGVQAAVFKALDGAVRVVGVLCQPIVIIIHVLQNVKGIILGVCHAQHTAVSAVLVPGGVAFPVHGGGDVARVVIAVVFAGSVGAGDLRDPAPFVQPVPYPVALAVCHACDVAEGVILVLLGGACRGGGAGASPSQVVGKADAVAAGVGGSCPAGRRRTAVHGPVPPAGGTHWGVPGGPGGRSGHRAGG</sequence>
<reference evidence="4" key="1">
    <citation type="submission" date="2017-02" db="UniProtKB">
        <authorList>
            <consortium name="WormBaseParasite"/>
        </authorList>
    </citation>
    <scope>IDENTIFICATION</scope>
</reference>
<keyword evidence="2" id="KW-0812">Transmembrane</keyword>